<dbReference type="PANTHER" id="PTHR47053:SF1">
    <property type="entry name" value="MUREIN DD-ENDOPEPTIDASE MEPH-RELATED"/>
    <property type="match status" value="1"/>
</dbReference>
<proteinExistence type="inferred from homology"/>
<dbReference type="RefSeq" id="WP_344968925.1">
    <property type="nucleotide sequence ID" value="NZ_BAABDD010000005.1"/>
</dbReference>
<feature type="chain" id="PRO_5046570859" evidence="6">
    <location>
        <begin position="35"/>
        <end position="335"/>
    </location>
</feature>
<organism evidence="8 9">
    <name type="scientific">Salinactinospora qingdaonensis</name>
    <dbReference type="NCBI Taxonomy" id="702744"/>
    <lineage>
        <taxon>Bacteria</taxon>
        <taxon>Bacillati</taxon>
        <taxon>Actinomycetota</taxon>
        <taxon>Actinomycetes</taxon>
        <taxon>Streptosporangiales</taxon>
        <taxon>Nocardiopsidaceae</taxon>
        <taxon>Salinactinospora</taxon>
    </lineage>
</organism>
<dbReference type="Proteomes" id="UP001500908">
    <property type="component" value="Unassembled WGS sequence"/>
</dbReference>
<evidence type="ECO:0000313" key="8">
    <source>
        <dbReference type="EMBL" id="GAA3736353.1"/>
    </source>
</evidence>
<feature type="signal peptide" evidence="6">
    <location>
        <begin position="1"/>
        <end position="34"/>
    </location>
</feature>
<evidence type="ECO:0000256" key="1">
    <source>
        <dbReference type="ARBA" id="ARBA00007074"/>
    </source>
</evidence>
<dbReference type="InterPro" id="IPR000064">
    <property type="entry name" value="NLP_P60_dom"/>
</dbReference>
<dbReference type="InterPro" id="IPR038765">
    <property type="entry name" value="Papain-like_cys_pep_sf"/>
</dbReference>
<feature type="coiled-coil region" evidence="5">
    <location>
        <begin position="149"/>
        <end position="193"/>
    </location>
</feature>
<comment type="caution">
    <text evidence="8">The sequence shown here is derived from an EMBL/GenBank/DDBJ whole genome shotgun (WGS) entry which is preliminary data.</text>
</comment>
<dbReference type="EMBL" id="BAABDD010000005">
    <property type="protein sequence ID" value="GAA3736353.1"/>
    <property type="molecule type" value="Genomic_DNA"/>
</dbReference>
<name>A0ABP7FCK8_9ACTN</name>
<keyword evidence="6" id="KW-0732">Signal</keyword>
<evidence type="ECO:0000256" key="5">
    <source>
        <dbReference type="SAM" id="Coils"/>
    </source>
</evidence>
<protein>
    <submittedName>
        <fullName evidence="8">C40 family peptidase</fullName>
    </submittedName>
</protein>
<gene>
    <name evidence="8" type="ORF">GCM10022402_15650</name>
</gene>
<dbReference type="PROSITE" id="PS51935">
    <property type="entry name" value="NLPC_P60"/>
    <property type="match status" value="1"/>
</dbReference>
<dbReference type="SUPFAM" id="SSF54001">
    <property type="entry name" value="Cysteine proteinases"/>
    <property type="match status" value="1"/>
</dbReference>
<evidence type="ECO:0000259" key="7">
    <source>
        <dbReference type="PROSITE" id="PS51935"/>
    </source>
</evidence>
<feature type="coiled-coil region" evidence="5">
    <location>
        <begin position="40"/>
        <end position="95"/>
    </location>
</feature>
<dbReference type="PANTHER" id="PTHR47053">
    <property type="entry name" value="MUREIN DD-ENDOPEPTIDASE MEPH-RELATED"/>
    <property type="match status" value="1"/>
</dbReference>
<sequence>MTSNDGRRAARRIATGLGVAAAGSLILPSGIAQADPEPTREDVEQRLDELNAEASSVVDDYNAAKEDYDAAKKKVEELEEQVGDEEERYNELRDKIASFASAAYRSNDLSATTTIVSADDPDAILEQSADLSYLSANQQAQLEEFAGSSERLINLKEEAEAALEKAEAKKEELESKKDEVDAKIAEQEELLAQFPTADPASDSTVDSSGGATYTGPASGNARAALDFAYAQVGKPYVYGASGPDSYDCSGLTMRAWAQGGVSLPRTTYAQAEVGQRVSRSALQPGDLVFFYGSLGHMGIYAGNGQMVHAPRTGRNVEVVSLSGYWDSHFQFGVRP</sequence>
<dbReference type="InterPro" id="IPR051202">
    <property type="entry name" value="Peptidase_C40"/>
</dbReference>
<keyword evidence="5" id="KW-0175">Coiled coil</keyword>
<keyword evidence="3" id="KW-0378">Hydrolase</keyword>
<evidence type="ECO:0000313" key="9">
    <source>
        <dbReference type="Proteomes" id="UP001500908"/>
    </source>
</evidence>
<dbReference type="Pfam" id="PF00877">
    <property type="entry name" value="NLPC_P60"/>
    <property type="match status" value="1"/>
</dbReference>
<keyword evidence="9" id="KW-1185">Reference proteome</keyword>
<feature type="domain" description="NlpC/P60" evidence="7">
    <location>
        <begin position="218"/>
        <end position="335"/>
    </location>
</feature>
<evidence type="ECO:0000256" key="4">
    <source>
        <dbReference type="ARBA" id="ARBA00022807"/>
    </source>
</evidence>
<dbReference type="Gene3D" id="3.90.1720.10">
    <property type="entry name" value="endopeptidase domain like (from Nostoc punctiforme)"/>
    <property type="match status" value="1"/>
</dbReference>
<keyword evidence="2" id="KW-0645">Protease</keyword>
<evidence type="ECO:0000256" key="2">
    <source>
        <dbReference type="ARBA" id="ARBA00022670"/>
    </source>
</evidence>
<evidence type="ECO:0000256" key="3">
    <source>
        <dbReference type="ARBA" id="ARBA00022801"/>
    </source>
</evidence>
<dbReference type="Gene3D" id="6.10.250.3150">
    <property type="match status" value="1"/>
</dbReference>
<reference evidence="9" key="1">
    <citation type="journal article" date="2019" name="Int. J. Syst. Evol. Microbiol.">
        <title>The Global Catalogue of Microorganisms (GCM) 10K type strain sequencing project: providing services to taxonomists for standard genome sequencing and annotation.</title>
        <authorList>
            <consortium name="The Broad Institute Genomics Platform"/>
            <consortium name="The Broad Institute Genome Sequencing Center for Infectious Disease"/>
            <person name="Wu L."/>
            <person name="Ma J."/>
        </authorList>
    </citation>
    <scope>NUCLEOTIDE SEQUENCE [LARGE SCALE GENOMIC DNA]</scope>
    <source>
        <strain evidence="9">JCM 17137</strain>
    </source>
</reference>
<accession>A0ABP7FCK8</accession>
<evidence type="ECO:0000256" key="6">
    <source>
        <dbReference type="SAM" id="SignalP"/>
    </source>
</evidence>
<keyword evidence="4" id="KW-0788">Thiol protease</keyword>
<comment type="similarity">
    <text evidence="1">Belongs to the peptidase C40 family.</text>
</comment>